<comment type="caution">
    <text evidence="3">The sequence shown here is derived from an EMBL/GenBank/DDBJ whole genome shotgun (WGS) entry which is preliminary data.</text>
</comment>
<evidence type="ECO:0000256" key="1">
    <source>
        <dbReference type="ARBA" id="ARBA00022741"/>
    </source>
</evidence>
<organism evidence="3 4">
    <name type="scientific">Acetoanaerobium pronyense</name>
    <dbReference type="NCBI Taxonomy" id="1482736"/>
    <lineage>
        <taxon>Bacteria</taxon>
        <taxon>Bacillati</taxon>
        <taxon>Bacillota</taxon>
        <taxon>Clostridia</taxon>
        <taxon>Peptostreptococcales</taxon>
        <taxon>Filifactoraceae</taxon>
        <taxon>Acetoanaerobium</taxon>
    </lineage>
</organism>
<dbReference type="PANTHER" id="PTHR43384:SF13">
    <property type="entry name" value="SLR0110 PROTEIN"/>
    <property type="match status" value="1"/>
</dbReference>
<protein>
    <submittedName>
        <fullName evidence="3">Pilus assembly protein CpaE</fullName>
    </submittedName>
</protein>
<proteinExistence type="predicted"/>
<dbReference type="Pfam" id="PF10609">
    <property type="entry name" value="ParA"/>
    <property type="match status" value="1"/>
</dbReference>
<evidence type="ECO:0000313" key="4">
    <source>
        <dbReference type="Proteomes" id="UP001314903"/>
    </source>
</evidence>
<dbReference type="InterPro" id="IPR033756">
    <property type="entry name" value="YlxH/NBP35"/>
</dbReference>
<name>A0ABS4KKI4_9FIRM</name>
<dbReference type="Gene3D" id="3.40.50.300">
    <property type="entry name" value="P-loop containing nucleotide triphosphate hydrolases"/>
    <property type="match status" value="1"/>
</dbReference>
<dbReference type="InterPro" id="IPR050625">
    <property type="entry name" value="ParA/MinD_ATPase"/>
</dbReference>
<dbReference type="Proteomes" id="UP001314903">
    <property type="component" value="Unassembled WGS sequence"/>
</dbReference>
<sequence>MRDKKGKVISVFSNKGGVGKSTIAVNLAVYLASVDDNKVAIVDLDLMSGDIAIMMDINPKSTIVDVTRDISGVDYDIIDDYMIRHESSVMVLPAPITPEQADFVSVSCVDKVINVLMEKYDYIIVDTGPNFGDVNLSAMDHSSKILYVSTIDIPAIKNSRVGLDIMRRLNYDEDKIGVILNMNDKKYGVSMKDVEGTLKKKISKTIPMDSATVITSGNKGKPFVLDMAKKPISKSIAEIGQWVRGDS</sequence>
<gene>
    <name evidence="3" type="ORF">J2Z35_002101</name>
</gene>
<reference evidence="3 4" key="1">
    <citation type="submission" date="2021-03" db="EMBL/GenBank/DDBJ databases">
        <title>Genomic Encyclopedia of Type Strains, Phase IV (KMG-IV): sequencing the most valuable type-strain genomes for metagenomic binning, comparative biology and taxonomic classification.</title>
        <authorList>
            <person name="Goeker M."/>
        </authorList>
    </citation>
    <scope>NUCLEOTIDE SEQUENCE [LARGE SCALE GENOMIC DNA]</scope>
    <source>
        <strain evidence="3 4">DSM 27512</strain>
    </source>
</reference>
<keyword evidence="1" id="KW-0547">Nucleotide-binding</keyword>
<dbReference type="PANTHER" id="PTHR43384">
    <property type="entry name" value="SEPTUM SITE-DETERMINING PROTEIN MIND HOMOLOG, CHLOROPLASTIC-RELATED"/>
    <property type="match status" value="1"/>
</dbReference>
<evidence type="ECO:0000256" key="2">
    <source>
        <dbReference type="ARBA" id="ARBA00022840"/>
    </source>
</evidence>
<dbReference type="EMBL" id="JAGGLI010000025">
    <property type="protein sequence ID" value="MBP2028300.1"/>
    <property type="molecule type" value="Genomic_DNA"/>
</dbReference>
<dbReference type="SUPFAM" id="SSF52540">
    <property type="entry name" value="P-loop containing nucleoside triphosphate hydrolases"/>
    <property type="match status" value="1"/>
</dbReference>
<evidence type="ECO:0000313" key="3">
    <source>
        <dbReference type="EMBL" id="MBP2028300.1"/>
    </source>
</evidence>
<accession>A0ABS4KKI4</accession>
<dbReference type="InterPro" id="IPR027417">
    <property type="entry name" value="P-loop_NTPase"/>
</dbReference>
<keyword evidence="4" id="KW-1185">Reference proteome</keyword>
<dbReference type="RefSeq" id="WP_209661352.1">
    <property type="nucleotide sequence ID" value="NZ_JAGGLI010000025.1"/>
</dbReference>
<keyword evidence="2" id="KW-0067">ATP-binding</keyword>